<protein>
    <submittedName>
        <fullName evidence="2">Cupin</fullName>
    </submittedName>
</protein>
<evidence type="ECO:0000313" key="2">
    <source>
        <dbReference type="EMBL" id="GIJ47837.1"/>
    </source>
</evidence>
<accession>A0A8J3YNT8</accession>
<evidence type="ECO:0000259" key="1">
    <source>
        <dbReference type="Pfam" id="PF07883"/>
    </source>
</evidence>
<comment type="caution">
    <text evidence="2">The sequence shown here is derived from an EMBL/GenBank/DDBJ whole genome shotgun (WGS) entry which is preliminary data.</text>
</comment>
<dbReference type="SUPFAM" id="SSF51182">
    <property type="entry name" value="RmlC-like cupins"/>
    <property type="match status" value="1"/>
</dbReference>
<dbReference type="RefSeq" id="WP_203901347.1">
    <property type="nucleotide sequence ID" value="NZ_BOPF01000018.1"/>
</dbReference>
<dbReference type="InterPro" id="IPR014710">
    <property type="entry name" value="RmlC-like_jellyroll"/>
</dbReference>
<dbReference type="InterPro" id="IPR013096">
    <property type="entry name" value="Cupin_2"/>
</dbReference>
<dbReference type="InterPro" id="IPR011051">
    <property type="entry name" value="RmlC_Cupin_sf"/>
</dbReference>
<proteinExistence type="predicted"/>
<name>A0A8J3YNT8_9ACTN</name>
<dbReference type="CDD" id="cd02222">
    <property type="entry name" value="cupin_TM1459-like"/>
    <property type="match status" value="1"/>
</dbReference>
<dbReference type="EMBL" id="BOPF01000018">
    <property type="protein sequence ID" value="GIJ47837.1"/>
    <property type="molecule type" value="Genomic_DNA"/>
</dbReference>
<dbReference type="Proteomes" id="UP000619260">
    <property type="component" value="Unassembled WGS sequence"/>
</dbReference>
<dbReference type="Pfam" id="PF07883">
    <property type="entry name" value="Cupin_2"/>
    <property type="match status" value="1"/>
</dbReference>
<evidence type="ECO:0000313" key="3">
    <source>
        <dbReference type="Proteomes" id="UP000619260"/>
    </source>
</evidence>
<organism evidence="2 3">
    <name type="scientific">Virgisporangium aliadipatigenens</name>
    <dbReference type="NCBI Taxonomy" id="741659"/>
    <lineage>
        <taxon>Bacteria</taxon>
        <taxon>Bacillati</taxon>
        <taxon>Actinomycetota</taxon>
        <taxon>Actinomycetes</taxon>
        <taxon>Micromonosporales</taxon>
        <taxon>Micromonosporaceae</taxon>
        <taxon>Virgisporangium</taxon>
    </lineage>
</organism>
<dbReference type="AlphaFoldDB" id="A0A8J3YNT8"/>
<reference evidence="2" key="1">
    <citation type="submission" date="2021-01" db="EMBL/GenBank/DDBJ databases">
        <title>Whole genome shotgun sequence of Virgisporangium aliadipatigenens NBRC 105644.</title>
        <authorList>
            <person name="Komaki H."/>
            <person name="Tamura T."/>
        </authorList>
    </citation>
    <scope>NUCLEOTIDE SEQUENCE</scope>
    <source>
        <strain evidence="2">NBRC 105644</strain>
    </source>
</reference>
<sequence>MTTHRRQSAPFVWEGVPTLAYKESDGTFRDVTRQVLSDAEHGQGTSLRYFEVGPGGHTTLERHEHTHVVIPIRGSGSALVVDRVVPLALFDVVFVPSWGWHQFRAAASEPLGFLCAVTVVRDRPLLPTAAELAALRADPAVAAFIRV</sequence>
<feature type="domain" description="Cupin type-2" evidence="1">
    <location>
        <begin position="49"/>
        <end position="116"/>
    </location>
</feature>
<gene>
    <name evidence="2" type="ORF">Val02_47230</name>
</gene>
<keyword evidence="3" id="KW-1185">Reference proteome</keyword>
<dbReference type="Gene3D" id="2.60.120.10">
    <property type="entry name" value="Jelly Rolls"/>
    <property type="match status" value="1"/>
</dbReference>